<proteinExistence type="predicted"/>
<dbReference type="PANTHER" id="PTHR46708">
    <property type="entry name" value="TENASCIN"/>
    <property type="match status" value="1"/>
</dbReference>
<feature type="non-terminal residue" evidence="5">
    <location>
        <position position="423"/>
    </location>
</feature>
<feature type="signal peptide" evidence="3">
    <location>
        <begin position="1"/>
        <end position="26"/>
    </location>
</feature>
<keyword evidence="3" id="KW-0732">Signal</keyword>
<dbReference type="AlphaFoldDB" id="A0A3P1XCT1"/>
<feature type="chain" id="PRO_5017965036" evidence="3">
    <location>
        <begin position="27"/>
        <end position="423"/>
    </location>
</feature>
<reference evidence="5 6" key="1">
    <citation type="submission" date="2018-11" db="EMBL/GenBank/DDBJ databases">
        <title>Genomes From Bacteria Associated with the Canine Oral Cavity: a Test Case for Automated Genome-Based Taxonomic Assignment.</title>
        <authorList>
            <person name="Coil D.A."/>
            <person name="Jospin G."/>
            <person name="Darling A.E."/>
            <person name="Wallis C."/>
            <person name="Davis I.J."/>
            <person name="Harris S."/>
            <person name="Eisen J.A."/>
            <person name="Holcombe L.J."/>
            <person name="O'Flynn C."/>
        </authorList>
    </citation>
    <scope>NUCLEOTIDE SEQUENCE [LARGE SCALE GENOMIC DNA]</scope>
    <source>
        <strain evidence="5 6">OH2617_COT-023</strain>
    </source>
</reference>
<sequence>MKRIKQFSIWIIALMGLMTANNPAWAKDTTPPMPGGYQSGYPKATGPTTIEVKWKRGSDNVTTQANLRYMVGWTKKSEDNWQNSHPEPYPKDMTAYTITGLEPNTEYLVDVLVVDEAGNKTWYDTQTVTTGIPDNTKPTAGGYQSGYPKATDPTAIEVKWKRGSDNVTAPANLRYVVAWTKKSEDNWQNSHPWPFTNYPKDMTSYTLTGLEPNTEYVVDVLVVDEAVNFQWYGQKTVKTPAAGDTQYPTPGGYQSGYPKAISAAEIEVRWKRATDNVTAPANLRYRMRWKKKSGGSWLYSHHGHFTNWPKDWTAITLTGLEPNTEYLVDVVVVDEAENWAWYGEKTVKTQAGGAADKTSPTPGGYQSGYPKATGPTTIEVKWKRGSDNVTTQADLRYQVFCSKAGSSFQLKSGKLKDTYSHTF</sequence>
<dbReference type="InterPro" id="IPR003961">
    <property type="entry name" value="FN3_dom"/>
</dbReference>
<feature type="domain" description="Fibronectin type-III" evidence="4">
    <location>
        <begin position="142"/>
        <end position="242"/>
    </location>
</feature>
<dbReference type="InterPro" id="IPR013783">
    <property type="entry name" value="Ig-like_fold"/>
</dbReference>
<comment type="caution">
    <text evidence="5">The sequence shown here is derived from an EMBL/GenBank/DDBJ whole genome shotgun (WGS) entry which is preliminary data.</text>
</comment>
<evidence type="ECO:0000256" key="1">
    <source>
        <dbReference type="ARBA" id="ARBA00022737"/>
    </source>
</evidence>
<organism evidence="5 6">
    <name type="scientific">Tannerella forsythia</name>
    <name type="common">Bacteroides forsythus</name>
    <dbReference type="NCBI Taxonomy" id="28112"/>
    <lineage>
        <taxon>Bacteria</taxon>
        <taxon>Pseudomonadati</taxon>
        <taxon>Bacteroidota</taxon>
        <taxon>Bacteroidia</taxon>
        <taxon>Bacteroidales</taxon>
        <taxon>Tannerellaceae</taxon>
        <taxon>Tannerella</taxon>
    </lineage>
</organism>
<dbReference type="PROSITE" id="PS50853">
    <property type="entry name" value="FN3"/>
    <property type="match status" value="3"/>
</dbReference>
<evidence type="ECO:0000256" key="3">
    <source>
        <dbReference type="SAM" id="SignalP"/>
    </source>
</evidence>
<gene>
    <name evidence="5" type="ORF">EII40_14030</name>
</gene>
<dbReference type="Gene3D" id="2.60.40.10">
    <property type="entry name" value="Immunoglobulins"/>
    <property type="match status" value="3"/>
</dbReference>
<feature type="region of interest" description="Disordered" evidence="2">
    <location>
        <begin position="350"/>
        <end position="372"/>
    </location>
</feature>
<dbReference type="Proteomes" id="UP000278609">
    <property type="component" value="Unassembled WGS sequence"/>
</dbReference>
<dbReference type="OrthoDB" id="9792152at2"/>
<dbReference type="EMBL" id="RQYS01000132">
    <property type="protein sequence ID" value="RRD56046.1"/>
    <property type="molecule type" value="Genomic_DNA"/>
</dbReference>
<dbReference type="SMART" id="SM00060">
    <property type="entry name" value="FN3"/>
    <property type="match status" value="3"/>
</dbReference>
<dbReference type="PANTHER" id="PTHR46708:SF2">
    <property type="entry name" value="FIBRONECTIN TYPE-III DOMAIN-CONTAINING PROTEIN"/>
    <property type="match status" value="1"/>
</dbReference>
<protein>
    <submittedName>
        <fullName evidence="5">Fibronectin type III domain-containing protein</fullName>
    </submittedName>
</protein>
<dbReference type="InterPro" id="IPR050991">
    <property type="entry name" value="ECM_Regulatory_Proteins"/>
</dbReference>
<feature type="domain" description="Fibronectin type-III" evidence="4">
    <location>
        <begin position="33"/>
        <end position="133"/>
    </location>
</feature>
<evidence type="ECO:0000256" key="2">
    <source>
        <dbReference type="SAM" id="MobiDB-lite"/>
    </source>
</evidence>
<keyword evidence="1" id="KW-0677">Repeat</keyword>
<dbReference type="RefSeq" id="WP_148091601.1">
    <property type="nucleotide sequence ID" value="NZ_RQYS01000132.1"/>
</dbReference>
<feature type="domain" description="Fibronectin type-III" evidence="4">
    <location>
        <begin position="249"/>
        <end position="352"/>
    </location>
</feature>
<dbReference type="SUPFAM" id="SSF49265">
    <property type="entry name" value="Fibronectin type III"/>
    <property type="match status" value="2"/>
</dbReference>
<dbReference type="CDD" id="cd00063">
    <property type="entry name" value="FN3"/>
    <property type="match status" value="3"/>
</dbReference>
<evidence type="ECO:0000259" key="4">
    <source>
        <dbReference type="PROSITE" id="PS50853"/>
    </source>
</evidence>
<accession>A0A3P1XCT1</accession>
<name>A0A3P1XCT1_TANFO</name>
<dbReference type="InterPro" id="IPR036116">
    <property type="entry name" value="FN3_sf"/>
</dbReference>
<dbReference type="Pfam" id="PF00041">
    <property type="entry name" value="fn3"/>
    <property type="match status" value="3"/>
</dbReference>
<evidence type="ECO:0000313" key="6">
    <source>
        <dbReference type="Proteomes" id="UP000278609"/>
    </source>
</evidence>
<evidence type="ECO:0000313" key="5">
    <source>
        <dbReference type="EMBL" id="RRD56046.1"/>
    </source>
</evidence>